<dbReference type="AlphaFoldDB" id="A0A7X0YJP3"/>
<organism evidence="1 2">
    <name type="scientific">Listeria booriae</name>
    <dbReference type="NCBI Taxonomy" id="1552123"/>
    <lineage>
        <taxon>Bacteria</taxon>
        <taxon>Bacillati</taxon>
        <taxon>Bacillota</taxon>
        <taxon>Bacilli</taxon>
        <taxon>Bacillales</taxon>
        <taxon>Listeriaceae</taxon>
        <taxon>Listeria</taxon>
    </lineage>
</organism>
<sequence length="499" mass="57089">MAEINLLGGQRFDKEANQVFKMPFAKDDIDFESEEFVKHLEYFVSEHKKKQLPRLEQLKRYYLGDNNINYRSAKLDQFRADNRISSDYGRYITTFMQGYILGNPIVYSNADDSIQAQIEEFNARNSEAYHNTLIEIDLSIYGRAYELLYRDDDSKERIVKLNPEECFVIYDATVNQNSICGVRYYTISFDGKDTSYIEVYTGLYNYYYKSDSADEYVLYDVTQMYFDGVQINEYLNNEDRTGDFEAVLDNIDAYDLSQSELANFQEDSNNAYLVIVGNPATGIDEDDSSSNSSGSVLKAMREAGIIILDDNANPDGAKPQAYYLTKKYDVSGVEEFKKRLVNDILRFTFTPDTNDQNFSGVQSGQAMRYKLMGNDNLRATKERLLTKGILRRLRLLGGSWQIKNTAATTESDANVSDIINTTNLLFSPNVPQNDEEKGKLISSLYGMISDQTLCELLEALTGIDAEEELTRLKNEAELKIKERDEYGDIFVKDKLIEGD</sequence>
<dbReference type="RefSeq" id="WP_185346034.1">
    <property type="nucleotide sequence ID" value="NZ_JAAROZ010000001.1"/>
</dbReference>
<dbReference type="InterPro" id="IPR006428">
    <property type="entry name" value="Portal_SPP1-type"/>
</dbReference>
<accession>A0A7X0YJP3</accession>
<dbReference type="InterPro" id="IPR021145">
    <property type="entry name" value="Portal_protein_SPP1_Gp6-like"/>
</dbReference>
<dbReference type="EMBL" id="JAARXI010000002">
    <property type="protein sequence ID" value="MBC2115694.1"/>
    <property type="molecule type" value="Genomic_DNA"/>
</dbReference>
<comment type="caution">
    <text evidence="1">The sequence shown here is derived from an EMBL/GenBank/DDBJ whole genome shotgun (WGS) entry which is preliminary data.</text>
</comment>
<dbReference type="Proteomes" id="UP000529446">
    <property type="component" value="Unassembled WGS sequence"/>
</dbReference>
<evidence type="ECO:0000313" key="2">
    <source>
        <dbReference type="Proteomes" id="UP000529446"/>
    </source>
</evidence>
<evidence type="ECO:0000313" key="1">
    <source>
        <dbReference type="EMBL" id="MBC2115694.1"/>
    </source>
</evidence>
<dbReference type="Pfam" id="PF05133">
    <property type="entry name" value="SPP1_portal"/>
    <property type="match status" value="1"/>
</dbReference>
<reference evidence="1 2" key="1">
    <citation type="submission" date="2020-03" db="EMBL/GenBank/DDBJ databases">
        <title>Soil Listeria distribution.</title>
        <authorList>
            <person name="Liao J."/>
            <person name="Wiedmann M."/>
        </authorList>
    </citation>
    <scope>NUCLEOTIDE SEQUENCE [LARGE SCALE GENOMIC DNA]</scope>
    <source>
        <strain evidence="1 2">FSL L7-0360</strain>
    </source>
</reference>
<proteinExistence type="predicted"/>
<gene>
    <name evidence="1" type="ORF">HCB06_03595</name>
</gene>
<name>A0A7X0YJP3_9LIST</name>
<protein>
    <submittedName>
        <fullName evidence="1">Phage portal protein</fullName>
    </submittedName>
</protein>
<dbReference type="NCBIfam" id="TIGR01538">
    <property type="entry name" value="portal_SPP1"/>
    <property type="match status" value="1"/>
</dbReference>